<dbReference type="GO" id="GO:0042765">
    <property type="term" value="C:GPI-anchor transamidase complex"/>
    <property type="evidence" value="ECO:0007669"/>
    <property type="project" value="InterPro"/>
</dbReference>
<feature type="transmembrane region" description="Helical" evidence="1">
    <location>
        <begin position="20"/>
        <end position="39"/>
    </location>
</feature>
<dbReference type="GO" id="GO:0006506">
    <property type="term" value="P:GPI anchor biosynthetic process"/>
    <property type="evidence" value="ECO:0007669"/>
    <property type="project" value="UniProtKB-UniPathway"/>
</dbReference>
<keyword evidence="3" id="KW-1185">Reference proteome</keyword>
<organism evidence="2 3">
    <name type="scientific">Dekkera bruxellensis</name>
    <name type="common">Brettanomyces custersii</name>
    <dbReference type="NCBI Taxonomy" id="5007"/>
    <lineage>
        <taxon>Eukaryota</taxon>
        <taxon>Fungi</taxon>
        <taxon>Dikarya</taxon>
        <taxon>Ascomycota</taxon>
        <taxon>Saccharomycotina</taxon>
        <taxon>Pichiomycetes</taxon>
        <taxon>Pichiales</taxon>
        <taxon>Pichiaceae</taxon>
        <taxon>Brettanomyces</taxon>
    </lineage>
</organism>
<keyword evidence="1" id="KW-0472">Membrane</keyword>
<dbReference type="AlphaFoldDB" id="A0A7D9H1S8"/>
<evidence type="ECO:0000313" key="2">
    <source>
        <dbReference type="EMBL" id="VUG18207.1"/>
    </source>
</evidence>
<dbReference type="GO" id="GO:0016255">
    <property type="term" value="P:attachment of GPI anchor to protein"/>
    <property type="evidence" value="ECO:0007669"/>
    <property type="project" value="InterPro"/>
</dbReference>
<reference evidence="2 3" key="1">
    <citation type="submission" date="2019-07" db="EMBL/GenBank/DDBJ databases">
        <authorList>
            <person name="Friedrich A."/>
            <person name="Schacherer J."/>
        </authorList>
    </citation>
    <scope>NUCLEOTIDE SEQUENCE [LARGE SCALE GENOMIC DNA]</scope>
</reference>
<dbReference type="Pfam" id="PF10510">
    <property type="entry name" value="PIG-S"/>
    <property type="match status" value="1"/>
</dbReference>
<keyword evidence="1" id="KW-1133">Transmembrane helix</keyword>
<dbReference type="UniPathway" id="UPA00196"/>
<sequence length="507" mass="59680">MVSLNDKTKERRRYPNKYRYLLVGSVIAGLLALCFNAIFTHPFIKTYNEYIRYRYLPEKVVRHFIEHPISDVSINVPSYYSCPDFRFPDLPEAVNIQFGGRLKEKEHIALNYNVNWTYGDYDTFKEDGYPPFALFVRLLLSDQNAIYVDGIKSYAELYYILSAVETNDLPFFVTQLLTDYCFKGELEHYREDSLIKVYYHQNNHFNFVHQDFIFNDRIRQLLTEPAQNITIEFILVGSNQYTWDFDEALHKISPYLERLNDLFNFNISVIHEPVENSNETESYIDNRFPIELTDLPGLAKIYRRTMDDGPNTIHLVMYPFNLANDKIMTKVVDSKEIYSSSENTFLEISHWGSLYFSHSPTQHPTYFSKQDLDDCMWSYLESIMDYLGFPNENMSPALRLDMWERILVVNYLTYFSDLLFIVENNLRRNSSKHLIKGEIIDSIVKALEKRQNVVDYLGEGKPNLALKVSQNMIETILTELSGLNIKEKFQEVFAEYTSQITKEFNDS</sequence>
<name>A0A7D9H1S8_DEKBR</name>
<accession>A0A7D9H1S8</accession>
<dbReference type="Proteomes" id="UP000478008">
    <property type="component" value="Unassembled WGS sequence"/>
</dbReference>
<dbReference type="EMBL" id="CABFWN010000003">
    <property type="protein sequence ID" value="VUG18207.1"/>
    <property type="molecule type" value="Genomic_DNA"/>
</dbReference>
<proteinExistence type="predicted"/>
<gene>
    <name evidence="2" type="ORF">DEBR0S3_04852G</name>
</gene>
<evidence type="ECO:0000256" key="1">
    <source>
        <dbReference type="SAM" id="Phobius"/>
    </source>
</evidence>
<dbReference type="InterPro" id="IPR019540">
    <property type="entry name" value="PtdIno-glycan_biosynth_class_S"/>
</dbReference>
<evidence type="ECO:0000313" key="3">
    <source>
        <dbReference type="Proteomes" id="UP000478008"/>
    </source>
</evidence>
<keyword evidence="1" id="KW-0812">Transmembrane</keyword>
<protein>
    <submittedName>
        <fullName evidence="2">DEBR0S3_04852g1_1</fullName>
    </submittedName>
</protein>